<protein>
    <submittedName>
        <fullName evidence="1">Uncharacterized protein</fullName>
    </submittedName>
</protein>
<accession>A0AAV2I827</accession>
<dbReference type="Proteomes" id="UP001497497">
    <property type="component" value="Unassembled WGS sequence"/>
</dbReference>
<comment type="caution">
    <text evidence="1">The sequence shown here is derived from an EMBL/GenBank/DDBJ whole genome shotgun (WGS) entry which is preliminary data.</text>
</comment>
<dbReference type="EMBL" id="CAXITT010000515">
    <property type="protein sequence ID" value="CAL1542935.1"/>
    <property type="molecule type" value="Genomic_DNA"/>
</dbReference>
<dbReference type="SUPFAM" id="SSF50494">
    <property type="entry name" value="Trypsin-like serine proteases"/>
    <property type="match status" value="1"/>
</dbReference>
<keyword evidence="2" id="KW-1185">Reference proteome</keyword>
<dbReference type="InterPro" id="IPR009003">
    <property type="entry name" value="Peptidase_S1_PA"/>
</dbReference>
<proteinExistence type="predicted"/>
<dbReference type="AlphaFoldDB" id="A0AAV2I827"/>
<feature type="non-terminal residue" evidence="1">
    <location>
        <position position="1"/>
    </location>
</feature>
<organism evidence="1 2">
    <name type="scientific">Lymnaea stagnalis</name>
    <name type="common">Great pond snail</name>
    <name type="synonym">Helix stagnalis</name>
    <dbReference type="NCBI Taxonomy" id="6523"/>
    <lineage>
        <taxon>Eukaryota</taxon>
        <taxon>Metazoa</taxon>
        <taxon>Spiralia</taxon>
        <taxon>Lophotrochozoa</taxon>
        <taxon>Mollusca</taxon>
        <taxon>Gastropoda</taxon>
        <taxon>Heterobranchia</taxon>
        <taxon>Euthyneura</taxon>
        <taxon>Panpulmonata</taxon>
        <taxon>Hygrophila</taxon>
        <taxon>Lymnaeoidea</taxon>
        <taxon>Lymnaeidae</taxon>
        <taxon>Lymnaea</taxon>
    </lineage>
</organism>
<sequence length="270" mass="30819">QPCPQNYDHTSFYPIKDFGINDLPKDYKDETLLEIIYAYAALTVRVYLKNKSPSRAIDKSVRGEQYSEEDEDGEGNVGTGYIHSIFSEYKENDKKRCQCIKCRDSPEKASAVWWLLTVYSAHHVVCDDFEAKQARCRLFYDEEPKSKSDSEDVALGHRESPQPVFIDGYKMIRYASEDDRCRFVCATCDSVLVQRLKSIWANLETLNKSLPKQYVKGKDVGKPCFIVSHPHRRAKHVTVGKVISKEKGRYKYDNATCKGSSGGPVYIVGK</sequence>
<feature type="non-terminal residue" evidence="1">
    <location>
        <position position="270"/>
    </location>
</feature>
<evidence type="ECO:0000313" key="1">
    <source>
        <dbReference type="EMBL" id="CAL1542935.1"/>
    </source>
</evidence>
<gene>
    <name evidence="1" type="ORF">GSLYS_00016469001</name>
</gene>
<evidence type="ECO:0000313" key="2">
    <source>
        <dbReference type="Proteomes" id="UP001497497"/>
    </source>
</evidence>
<name>A0AAV2I827_LYMST</name>
<reference evidence="1 2" key="1">
    <citation type="submission" date="2024-04" db="EMBL/GenBank/DDBJ databases">
        <authorList>
            <consortium name="Genoscope - CEA"/>
            <person name="William W."/>
        </authorList>
    </citation>
    <scope>NUCLEOTIDE SEQUENCE [LARGE SCALE GENOMIC DNA]</scope>
</reference>